<dbReference type="AlphaFoldDB" id="A0A9N9LHH1"/>
<evidence type="ECO:0000256" key="5">
    <source>
        <dbReference type="ARBA" id="ARBA00022833"/>
    </source>
</evidence>
<comment type="similarity">
    <text evidence="2">Belongs to the RRN7/TAF1B family.</text>
</comment>
<evidence type="ECO:0000256" key="2">
    <source>
        <dbReference type="ARBA" id="ARBA00006899"/>
    </source>
</evidence>
<evidence type="ECO:0000313" key="15">
    <source>
        <dbReference type="Proteomes" id="UP000701801"/>
    </source>
</evidence>
<dbReference type="GO" id="GO:0001164">
    <property type="term" value="F:RNA polymerase I core promoter sequence-specific DNA binding"/>
    <property type="evidence" value="ECO:0007669"/>
    <property type="project" value="InterPro"/>
</dbReference>
<evidence type="ECO:0000256" key="3">
    <source>
        <dbReference type="ARBA" id="ARBA00022723"/>
    </source>
</evidence>
<feature type="compositionally biased region" description="Basic and acidic residues" evidence="10">
    <location>
        <begin position="525"/>
        <end position="536"/>
    </location>
</feature>
<keyword evidence="6" id="KW-0805">Transcription regulation</keyword>
<dbReference type="PANTHER" id="PTHR31576">
    <property type="entry name" value="TATA BOX-BINDING PROTEIN-ASSOCIATED FACTOR RNA POLYMERASE I SUBUNIT B"/>
    <property type="match status" value="1"/>
</dbReference>
<evidence type="ECO:0000313" key="14">
    <source>
        <dbReference type="EMBL" id="CAG8973833.1"/>
    </source>
</evidence>
<feature type="domain" description="RRN7-type" evidence="11">
    <location>
        <begin position="11"/>
        <end position="42"/>
    </location>
</feature>
<organism evidence="14 15">
    <name type="scientific">Hymenoscyphus albidus</name>
    <dbReference type="NCBI Taxonomy" id="595503"/>
    <lineage>
        <taxon>Eukaryota</taxon>
        <taxon>Fungi</taxon>
        <taxon>Dikarya</taxon>
        <taxon>Ascomycota</taxon>
        <taxon>Pezizomycotina</taxon>
        <taxon>Leotiomycetes</taxon>
        <taxon>Helotiales</taxon>
        <taxon>Helotiaceae</taxon>
        <taxon>Hymenoscyphus</taxon>
    </lineage>
</organism>
<evidence type="ECO:0000256" key="6">
    <source>
        <dbReference type="ARBA" id="ARBA00023015"/>
    </source>
</evidence>
<feature type="region of interest" description="Disordered" evidence="10">
    <location>
        <begin position="525"/>
        <end position="546"/>
    </location>
</feature>
<dbReference type="Pfam" id="PF11781">
    <property type="entry name" value="Zn_ribbon_RRN7"/>
    <property type="match status" value="1"/>
</dbReference>
<dbReference type="GO" id="GO:0008270">
    <property type="term" value="F:zinc ion binding"/>
    <property type="evidence" value="ECO:0007669"/>
    <property type="project" value="UniProtKB-KW"/>
</dbReference>
<dbReference type="Proteomes" id="UP000701801">
    <property type="component" value="Unassembled WGS sequence"/>
</dbReference>
<evidence type="ECO:0008006" key="16">
    <source>
        <dbReference type="Google" id="ProtNLM"/>
    </source>
</evidence>
<keyword evidence="15" id="KW-1185">Reference proteome</keyword>
<dbReference type="InterPro" id="IPR033599">
    <property type="entry name" value="TAF1B/Rrn7"/>
</dbReference>
<feature type="region of interest" description="Disordered" evidence="10">
    <location>
        <begin position="153"/>
        <end position="174"/>
    </location>
</feature>
<keyword evidence="9" id="KW-0539">Nucleus</keyword>
<accession>A0A9N9LHH1</accession>
<keyword evidence="5" id="KW-0862">Zinc</keyword>
<feature type="compositionally biased region" description="Basic and acidic residues" evidence="10">
    <location>
        <begin position="39"/>
        <end position="49"/>
    </location>
</feature>
<feature type="domain" description="Rrn7/TAF1B C-terminal cyclin" evidence="13">
    <location>
        <begin position="246"/>
        <end position="410"/>
    </location>
</feature>
<proteinExistence type="inferred from homology"/>
<keyword evidence="7" id="KW-0238">DNA-binding</keyword>
<keyword evidence="8" id="KW-0804">Transcription</keyword>
<comment type="subcellular location">
    <subcellularLocation>
        <location evidence="1">Nucleus</location>
        <location evidence="1">Nucleolus</location>
    </subcellularLocation>
</comment>
<reference evidence="14" key="1">
    <citation type="submission" date="2021-07" db="EMBL/GenBank/DDBJ databases">
        <authorList>
            <person name="Durling M."/>
        </authorList>
    </citation>
    <scope>NUCLEOTIDE SEQUENCE</scope>
</reference>
<protein>
    <recommendedName>
        <fullName evidence="16">RRN7-type domain-containing protein</fullName>
    </recommendedName>
</protein>
<comment type="caution">
    <text evidence="14">The sequence shown here is derived from an EMBL/GenBank/DDBJ whole genome shotgun (WGS) entry which is preliminary data.</text>
</comment>
<evidence type="ECO:0000256" key="7">
    <source>
        <dbReference type="ARBA" id="ARBA00023125"/>
    </source>
</evidence>
<feature type="compositionally biased region" description="Acidic residues" evidence="10">
    <location>
        <begin position="537"/>
        <end position="546"/>
    </location>
</feature>
<dbReference type="OrthoDB" id="428577at2759"/>
<dbReference type="InterPro" id="IPR021752">
    <property type="entry name" value="TF_Rrn7_Zf"/>
</dbReference>
<evidence type="ECO:0000259" key="11">
    <source>
        <dbReference type="Pfam" id="PF11781"/>
    </source>
</evidence>
<dbReference type="Pfam" id="PF20644">
    <property type="entry name" value="Rrn7_cyclin_N"/>
    <property type="match status" value="1"/>
</dbReference>
<dbReference type="EMBL" id="CAJVRM010000081">
    <property type="protein sequence ID" value="CAG8973833.1"/>
    <property type="molecule type" value="Genomic_DNA"/>
</dbReference>
<feature type="region of interest" description="Disordered" evidence="10">
    <location>
        <begin position="39"/>
        <end position="78"/>
    </location>
</feature>
<evidence type="ECO:0000256" key="4">
    <source>
        <dbReference type="ARBA" id="ARBA00022771"/>
    </source>
</evidence>
<dbReference type="GO" id="GO:0070860">
    <property type="term" value="C:RNA polymerase I core factor complex"/>
    <property type="evidence" value="ECO:0007669"/>
    <property type="project" value="InterPro"/>
</dbReference>
<sequence>MSQNIEYQRFRRGDSCTEEGCRSRKYYLENGRKFCQRGHEQAVSPHHDNAVPGFTQTQQDEDDWNTQGKKSRKQKEQKERVERILSGQDAIDLYLQCYQLILWKQCNWLVNEKRFPSELETVVKDLWGLRVGKLIKAGDKSYGSVSGTFFSSASEAEHTESDGKSVSSRRSRRSIAGDERMPKLIETLGLCYLGMLLMRLPTSLGDLFRWATNEEMVYARATKEIPLEMRRKLPPPIVASFDIKAPLRGENLQTSVMQLVEFYKTQLNMIFPSINYPLVMYKHIRDLALPKAVEIYSGARRLSEMLESDFSYPVSSTKNREASAYPELQIISAIVVATKLCYPFDDIARLPYSGSDPTTMKLDWTTWSEIMIQGPSKRLRRGEELKVTDKDVLKMSDEKIDDYLDWYQRTRIDDRDPKLAKQILDFFPLQDLPPRLPDNAESTDPINLLKKVQQHLIPIPHKSVGDGDKPGVKRPGEFYKRYRSPEELPDTAKAFYELAAQSAGTSVDMLVKSVFQVEVRLERWHRNERRNRTQGDRDEDSSSEDY</sequence>
<evidence type="ECO:0000259" key="13">
    <source>
        <dbReference type="Pfam" id="PF20645"/>
    </source>
</evidence>
<dbReference type="Pfam" id="PF20645">
    <property type="entry name" value="Rrn7_cyclin_C"/>
    <property type="match status" value="1"/>
</dbReference>
<evidence type="ECO:0000259" key="12">
    <source>
        <dbReference type="Pfam" id="PF20644"/>
    </source>
</evidence>
<keyword evidence="3" id="KW-0479">Metal-binding</keyword>
<evidence type="ECO:0000256" key="9">
    <source>
        <dbReference type="ARBA" id="ARBA00023242"/>
    </source>
</evidence>
<feature type="domain" description="Rrn7/TAF1B N-terminal cyclin" evidence="12">
    <location>
        <begin position="98"/>
        <end position="226"/>
    </location>
</feature>
<name>A0A9N9LHH1_9HELO</name>
<evidence type="ECO:0000256" key="1">
    <source>
        <dbReference type="ARBA" id="ARBA00004604"/>
    </source>
</evidence>
<evidence type="ECO:0000256" key="10">
    <source>
        <dbReference type="SAM" id="MobiDB-lite"/>
    </source>
</evidence>
<evidence type="ECO:0000256" key="8">
    <source>
        <dbReference type="ARBA" id="ARBA00023163"/>
    </source>
</evidence>
<dbReference type="GO" id="GO:0042790">
    <property type="term" value="P:nucleolar large rRNA transcription by RNA polymerase I"/>
    <property type="evidence" value="ECO:0007669"/>
    <property type="project" value="TreeGrafter"/>
</dbReference>
<gene>
    <name evidence="14" type="ORF">HYALB_00005578</name>
</gene>
<dbReference type="InterPro" id="IPR048540">
    <property type="entry name" value="Rrn7_cyclin_N"/>
</dbReference>
<dbReference type="PANTHER" id="PTHR31576:SF2">
    <property type="entry name" value="TATA BOX-BINDING PROTEIN-ASSOCIATED FACTOR RNA POLYMERASE I SUBUNIT B"/>
    <property type="match status" value="1"/>
</dbReference>
<keyword evidence="4" id="KW-0863">Zinc-finger</keyword>
<dbReference type="InterPro" id="IPR048538">
    <property type="entry name" value="Rrn7_cyclin_C"/>
</dbReference>